<dbReference type="GO" id="GO:0018786">
    <property type="term" value="F:haloalkane dehalogenase activity"/>
    <property type="evidence" value="ECO:0007669"/>
    <property type="project" value="UniProtKB-EC"/>
</dbReference>
<sequence length="282" mass="31503">MAGIAEQTVTAGKFTWFYRESAPDRTPRESPVVLLHGLPSHGFCWRYLMPTLAEAGFRAIAPDWLGSGRSDKPDRFDFRYTPDAFVAALGDFLDAAGCDRVSIVVQGFLGSVGLQYAQRHPERIERLVVLNAPLSMAARLPWTMRQWGIPFVGDMLTQDPLLVDRTLEGGSGFRIDDRDLATYRAPFLESSAVGRSLLMAVQNMQFAKAMTELDIGWQSWTKPTAIFWGARDPWLDVAAVEAIAAADNIELTKLPDAKHYPQEHWSEDISGDLIDFLRREVG</sequence>
<keyword evidence="2" id="KW-0808">Transferase</keyword>
<dbReference type="InterPro" id="IPR000073">
    <property type="entry name" value="AB_hydrolase_1"/>
</dbReference>
<reference evidence="2 3" key="1">
    <citation type="submission" date="2013-05" db="EMBL/GenBank/DDBJ databases">
        <title>Draft genome sequence of Rubidibacter lacunae KORDI 51-2.</title>
        <authorList>
            <person name="Choi D.H."/>
            <person name="Noh J.H."/>
            <person name="Kwon K.-K."/>
            <person name="Lee J.-H."/>
            <person name="Ryu J.-Y."/>
        </authorList>
    </citation>
    <scope>NUCLEOTIDE SEQUENCE [LARGE SCALE GENOMIC DNA]</scope>
    <source>
        <strain evidence="2 3">KORDI 51-2</strain>
    </source>
</reference>
<proteinExistence type="predicted"/>
<name>U5DM21_9CHRO</name>
<protein>
    <submittedName>
        <fullName evidence="2">Putative hydrolase or acyltransferase (Alpha/beta hydrolase superfamily)</fullName>
        <ecNumber evidence="2">3.8.1.5</ecNumber>
    </submittedName>
</protein>
<dbReference type="eggNOG" id="COG2267">
    <property type="taxonomic scope" value="Bacteria"/>
</dbReference>
<keyword evidence="3" id="KW-1185">Reference proteome</keyword>
<accession>U5DM21</accession>
<organism evidence="2 3">
    <name type="scientific">Rubidibacter lacunae KORDI 51-2</name>
    <dbReference type="NCBI Taxonomy" id="582515"/>
    <lineage>
        <taxon>Bacteria</taxon>
        <taxon>Bacillati</taxon>
        <taxon>Cyanobacteriota</taxon>
        <taxon>Cyanophyceae</taxon>
        <taxon>Oscillatoriophycideae</taxon>
        <taxon>Chroococcales</taxon>
        <taxon>Aphanothecaceae</taxon>
        <taxon>Rubidibacter</taxon>
    </lineage>
</organism>
<dbReference type="PANTHER" id="PTHR43194">
    <property type="entry name" value="HYDROLASE ALPHA/BETA FOLD FAMILY"/>
    <property type="match status" value="1"/>
</dbReference>
<dbReference type="PRINTS" id="PR00412">
    <property type="entry name" value="EPOXHYDRLASE"/>
</dbReference>
<dbReference type="InParanoid" id="U5DM21"/>
<dbReference type="SUPFAM" id="SSF53474">
    <property type="entry name" value="alpha/beta-Hydrolases"/>
    <property type="match status" value="1"/>
</dbReference>
<dbReference type="PRINTS" id="PR00111">
    <property type="entry name" value="ABHYDROLASE"/>
</dbReference>
<dbReference type="EC" id="3.8.1.5" evidence="2"/>
<comment type="caution">
    <text evidence="2">The sequence shown here is derived from an EMBL/GenBank/DDBJ whole genome shotgun (WGS) entry which is preliminary data.</text>
</comment>
<dbReference type="InterPro" id="IPR050228">
    <property type="entry name" value="Carboxylesterase_BioH"/>
</dbReference>
<dbReference type="InterPro" id="IPR000639">
    <property type="entry name" value="Epox_hydrolase-like"/>
</dbReference>
<keyword evidence="2" id="KW-0378">Hydrolase</keyword>
<dbReference type="Pfam" id="PF00561">
    <property type="entry name" value="Abhydrolase_1"/>
    <property type="match status" value="1"/>
</dbReference>
<dbReference type="Proteomes" id="UP000016960">
    <property type="component" value="Unassembled WGS sequence"/>
</dbReference>
<keyword evidence="2" id="KW-0012">Acyltransferase</keyword>
<dbReference type="PATRIC" id="fig|582515.4.peg.651"/>
<feature type="domain" description="AB hydrolase-1" evidence="1">
    <location>
        <begin position="31"/>
        <end position="262"/>
    </location>
</feature>
<evidence type="ECO:0000313" key="3">
    <source>
        <dbReference type="Proteomes" id="UP000016960"/>
    </source>
</evidence>
<dbReference type="RefSeq" id="WP_022604509.1">
    <property type="nucleotide sequence ID" value="NZ_ASSJ01000008.1"/>
</dbReference>
<dbReference type="STRING" id="582515.KR51_00005730"/>
<evidence type="ECO:0000259" key="1">
    <source>
        <dbReference type="Pfam" id="PF00561"/>
    </source>
</evidence>
<dbReference type="GO" id="GO:0016746">
    <property type="term" value="F:acyltransferase activity"/>
    <property type="evidence" value="ECO:0007669"/>
    <property type="project" value="UniProtKB-KW"/>
</dbReference>
<dbReference type="EMBL" id="ASSJ01000008">
    <property type="protein sequence ID" value="ERN42726.1"/>
    <property type="molecule type" value="Genomic_DNA"/>
</dbReference>
<dbReference type="Gene3D" id="3.40.50.1820">
    <property type="entry name" value="alpha/beta hydrolase"/>
    <property type="match status" value="1"/>
</dbReference>
<dbReference type="PANTHER" id="PTHR43194:SF2">
    <property type="entry name" value="PEROXISOMAL MEMBRANE PROTEIN LPX1"/>
    <property type="match status" value="1"/>
</dbReference>
<dbReference type="InterPro" id="IPR029058">
    <property type="entry name" value="AB_hydrolase_fold"/>
</dbReference>
<gene>
    <name evidence="2" type="ORF">KR51_00005730</name>
</gene>
<evidence type="ECO:0000313" key="2">
    <source>
        <dbReference type="EMBL" id="ERN42726.1"/>
    </source>
</evidence>
<dbReference type="AlphaFoldDB" id="U5DM21"/>